<sequence>MLRVENLHVFYGGIHALKGISLEVNQGEIVTIIGANGAGKSTLLNTISGILKPKEGRVLFKGHPLPSKPFKVVELGISQVPEGRLVFANLTVKDNLILGAYLRRDKENIKKDLDRVYDLFPRLKERKNQMAGTLSGGEQQMLAIGRGLMSAPQILLLDEPSLGLAPILVQTIFNIIEEIKALGKTILLVEQNAYKALSVADRAYILEQGRITREGLARDMIKDSAIQEAYLGVKKQEEIIL</sequence>
<evidence type="ECO:0000259" key="6">
    <source>
        <dbReference type="PROSITE" id="PS50893"/>
    </source>
</evidence>
<evidence type="ECO:0000313" key="7">
    <source>
        <dbReference type="EMBL" id="QSQ09198.1"/>
    </source>
</evidence>
<dbReference type="RefSeq" id="WP_206706556.1">
    <property type="nucleotide sequence ID" value="NZ_CP059066.1"/>
</dbReference>
<dbReference type="SMART" id="SM00382">
    <property type="entry name" value="AAA"/>
    <property type="match status" value="1"/>
</dbReference>
<dbReference type="SUPFAM" id="SSF52540">
    <property type="entry name" value="P-loop containing nucleoside triphosphate hydrolases"/>
    <property type="match status" value="1"/>
</dbReference>
<keyword evidence="8" id="KW-1185">Reference proteome</keyword>
<dbReference type="GO" id="GO:0016887">
    <property type="term" value="F:ATP hydrolysis activity"/>
    <property type="evidence" value="ECO:0007669"/>
    <property type="project" value="InterPro"/>
</dbReference>
<protein>
    <submittedName>
        <fullName evidence="7">High-affinity branched-chain amino acid transport ATP-binding protein LivF</fullName>
    </submittedName>
</protein>
<proteinExistence type="inferred from homology"/>
<keyword evidence="3" id="KW-0547">Nucleotide-binding</keyword>
<feature type="domain" description="ABC transporter" evidence="6">
    <location>
        <begin position="2"/>
        <end position="233"/>
    </location>
</feature>
<keyword evidence="5" id="KW-0029">Amino-acid transport</keyword>
<gene>
    <name evidence="7" type="primary">livF_3</name>
    <name evidence="7" type="ORF">H0A61_01557</name>
</gene>
<evidence type="ECO:0000256" key="2">
    <source>
        <dbReference type="ARBA" id="ARBA00022448"/>
    </source>
</evidence>
<dbReference type="CDD" id="cd03224">
    <property type="entry name" value="ABC_TM1139_LivF_branched"/>
    <property type="match status" value="1"/>
</dbReference>
<dbReference type="PANTHER" id="PTHR43820">
    <property type="entry name" value="HIGH-AFFINITY BRANCHED-CHAIN AMINO ACID TRANSPORT ATP-BINDING PROTEIN LIVF"/>
    <property type="match status" value="1"/>
</dbReference>
<dbReference type="Proteomes" id="UP000662904">
    <property type="component" value="Chromosome"/>
</dbReference>
<dbReference type="GO" id="GO:0005524">
    <property type="term" value="F:ATP binding"/>
    <property type="evidence" value="ECO:0007669"/>
    <property type="project" value="UniProtKB-KW"/>
</dbReference>
<evidence type="ECO:0000256" key="1">
    <source>
        <dbReference type="ARBA" id="ARBA00005417"/>
    </source>
</evidence>
<dbReference type="InterPro" id="IPR027417">
    <property type="entry name" value="P-loop_NTPase"/>
</dbReference>
<evidence type="ECO:0000313" key="8">
    <source>
        <dbReference type="Proteomes" id="UP000662904"/>
    </source>
</evidence>
<dbReference type="InterPro" id="IPR030660">
    <property type="entry name" value="ABC_branched_ATPase_LivF/BraG"/>
</dbReference>
<dbReference type="PANTHER" id="PTHR43820:SF4">
    <property type="entry name" value="HIGH-AFFINITY BRANCHED-CHAIN AMINO ACID TRANSPORT ATP-BINDING PROTEIN LIVF"/>
    <property type="match status" value="1"/>
</dbReference>
<dbReference type="GO" id="GO:0015658">
    <property type="term" value="F:branched-chain amino acid transmembrane transporter activity"/>
    <property type="evidence" value="ECO:0007669"/>
    <property type="project" value="InterPro"/>
</dbReference>
<dbReference type="PROSITE" id="PS00211">
    <property type="entry name" value="ABC_TRANSPORTER_1"/>
    <property type="match status" value="1"/>
</dbReference>
<name>A0A8A0RNN4_9FIRM</name>
<dbReference type="PIRSF" id="PIRSF039137">
    <property type="entry name" value="ABC_branched_ATPase"/>
    <property type="match status" value="1"/>
</dbReference>
<evidence type="ECO:0000256" key="3">
    <source>
        <dbReference type="ARBA" id="ARBA00022741"/>
    </source>
</evidence>
<dbReference type="InterPro" id="IPR017871">
    <property type="entry name" value="ABC_transporter-like_CS"/>
</dbReference>
<keyword evidence="2" id="KW-0813">Transport</keyword>
<accession>A0A8A0RNN4</accession>
<dbReference type="AlphaFoldDB" id="A0A8A0RNN4"/>
<dbReference type="InterPro" id="IPR003439">
    <property type="entry name" value="ABC_transporter-like_ATP-bd"/>
</dbReference>
<dbReference type="Pfam" id="PF00005">
    <property type="entry name" value="ABC_tran"/>
    <property type="match status" value="1"/>
</dbReference>
<dbReference type="InterPro" id="IPR052156">
    <property type="entry name" value="BCAA_Transport_ATP-bd_LivF"/>
</dbReference>
<dbReference type="GO" id="GO:0015807">
    <property type="term" value="P:L-amino acid transport"/>
    <property type="evidence" value="ECO:0007669"/>
    <property type="project" value="TreeGrafter"/>
</dbReference>
<evidence type="ECO:0000256" key="4">
    <source>
        <dbReference type="ARBA" id="ARBA00022840"/>
    </source>
</evidence>
<reference evidence="7" key="1">
    <citation type="submission" date="2020-07" db="EMBL/GenBank/DDBJ databases">
        <title>Koleobacter methoxysyntrophicus gen. nov., sp. nov., a novel anaerobic bacterium isolated from deep subsurface oil field and proposal of Koleobacterales ord. nov. in the phylum Firmicutes.</title>
        <authorList>
            <person name="Sakamoto S."/>
            <person name="Tamaki H."/>
        </authorList>
    </citation>
    <scope>NUCLEOTIDE SEQUENCE</scope>
    <source>
        <strain evidence="7">NRmbB1</strain>
    </source>
</reference>
<dbReference type="EMBL" id="CP059066">
    <property type="protein sequence ID" value="QSQ09198.1"/>
    <property type="molecule type" value="Genomic_DNA"/>
</dbReference>
<evidence type="ECO:0000256" key="5">
    <source>
        <dbReference type="ARBA" id="ARBA00022970"/>
    </source>
</evidence>
<dbReference type="InterPro" id="IPR003593">
    <property type="entry name" value="AAA+_ATPase"/>
</dbReference>
<comment type="similarity">
    <text evidence="1">Belongs to the ABC transporter superfamily.</text>
</comment>
<organism evidence="7 8">
    <name type="scientific">Koleobacter methoxysyntrophicus</name>
    <dbReference type="NCBI Taxonomy" id="2751313"/>
    <lineage>
        <taxon>Bacteria</taxon>
        <taxon>Bacillati</taxon>
        <taxon>Bacillota</taxon>
        <taxon>Clostridia</taxon>
        <taxon>Koleobacterales</taxon>
        <taxon>Koleobacteraceae</taxon>
        <taxon>Koleobacter</taxon>
    </lineage>
</organism>
<keyword evidence="4 7" id="KW-0067">ATP-binding</keyword>
<dbReference type="Gene3D" id="3.40.50.300">
    <property type="entry name" value="P-loop containing nucleotide triphosphate hydrolases"/>
    <property type="match status" value="1"/>
</dbReference>
<dbReference type="PROSITE" id="PS50893">
    <property type="entry name" value="ABC_TRANSPORTER_2"/>
    <property type="match status" value="1"/>
</dbReference>
<dbReference type="KEGG" id="kme:H0A61_01557"/>